<dbReference type="AlphaFoldDB" id="A0A0W1RB20"/>
<dbReference type="InterPro" id="IPR016181">
    <property type="entry name" value="Acyl_CoA_acyltransferase"/>
</dbReference>
<evidence type="ECO:0000313" key="5">
    <source>
        <dbReference type="Proteomes" id="UP000054387"/>
    </source>
</evidence>
<proteinExistence type="predicted"/>
<dbReference type="Gene3D" id="3.40.630.30">
    <property type="match status" value="1"/>
</dbReference>
<dbReference type="PANTHER" id="PTHR43877">
    <property type="entry name" value="AMINOALKYLPHOSPHONATE N-ACETYLTRANSFERASE-RELATED-RELATED"/>
    <property type="match status" value="1"/>
</dbReference>
<sequence>MGSFRLDRQTTDVKTTAVVRTDLDGYEDELRALLVDYFVEANEQGRAWFDDEEFGASPEEIVAADLERLASATIEKPLFLALHREKRTEEKPAGSIQLKRLDETTAEVKRLYVRPSYRGRGIGRELVESLLAAARADGFETLRLGVAPYHESARSLYGELGFEFTPAYDESHAPAEIRDDWGFMKRSLTE</sequence>
<dbReference type="InterPro" id="IPR050832">
    <property type="entry name" value="Bact_Acetyltransf"/>
</dbReference>
<gene>
    <name evidence="4" type="ORF">AUR64_06755</name>
</gene>
<name>A0A0W1RB20_9EURY</name>
<dbReference type="STRING" id="1514971.AUR64_06755"/>
<evidence type="ECO:0000259" key="3">
    <source>
        <dbReference type="PROSITE" id="PS51186"/>
    </source>
</evidence>
<feature type="domain" description="N-acetyltransferase" evidence="3">
    <location>
        <begin position="28"/>
        <end position="189"/>
    </location>
</feature>
<accession>A0A0W1RB20</accession>
<keyword evidence="1" id="KW-0808">Transferase</keyword>
<organism evidence="4 5">
    <name type="scientific">Haloprofundus marisrubri</name>
    <dbReference type="NCBI Taxonomy" id="1514971"/>
    <lineage>
        <taxon>Archaea</taxon>
        <taxon>Methanobacteriati</taxon>
        <taxon>Methanobacteriota</taxon>
        <taxon>Stenosarchaea group</taxon>
        <taxon>Halobacteria</taxon>
        <taxon>Halobacteriales</taxon>
        <taxon>Haloferacaceae</taxon>
        <taxon>Haloprofundus</taxon>
    </lineage>
</organism>
<dbReference type="GO" id="GO:0016747">
    <property type="term" value="F:acyltransferase activity, transferring groups other than amino-acyl groups"/>
    <property type="evidence" value="ECO:0007669"/>
    <property type="project" value="InterPro"/>
</dbReference>
<dbReference type="Pfam" id="PF00583">
    <property type="entry name" value="Acetyltransf_1"/>
    <property type="match status" value="1"/>
</dbReference>
<dbReference type="CDD" id="cd04301">
    <property type="entry name" value="NAT_SF"/>
    <property type="match status" value="1"/>
</dbReference>
<evidence type="ECO:0000256" key="2">
    <source>
        <dbReference type="ARBA" id="ARBA00023315"/>
    </source>
</evidence>
<comment type="caution">
    <text evidence="4">The sequence shown here is derived from an EMBL/GenBank/DDBJ whole genome shotgun (WGS) entry which is preliminary data.</text>
</comment>
<dbReference type="PROSITE" id="PS51186">
    <property type="entry name" value="GNAT"/>
    <property type="match status" value="1"/>
</dbReference>
<dbReference type="InterPro" id="IPR000182">
    <property type="entry name" value="GNAT_dom"/>
</dbReference>
<keyword evidence="2" id="KW-0012">Acyltransferase</keyword>
<protein>
    <recommendedName>
        <fullName evidence="3">N-acetyltransferase domain-containing protein</fullName>
    </recommendedName>
</protein>
<dbReference type="EMBL" id="LOPU01000016">
    <property type="protein sequence ID" value="KTG10878.1"/>
    <property type="molecule type" value="Genomic_DNA"/>
</dbReference>
<keyword evidence="5" id="KW-1185">Reference proteome</keyword>
<dbReference type="Proteomes" id="UP000054387">
    <property type="component" value="Unassembled WGS sequence"/>
</dbReference>
<reference evidence="4 5" key="1">
    <citation type="submission" date="2015-12" db="EMBL/GenBank/DDBJ databases">
        <title>Haloprofundus marisrubri gen. nov., sp. nov., an extremely halophilic archaeon isolated from the Discovery deep brine-seawater interface in the Red Sea.</title>
        <authorList>
            <person name="Zhang G."/>
            <person name="Stingl U."/>
            <person name="Rashid M."/>
        </authorList>
    </citation>
    <scope>NUCLEOTIDE SEQUENCE [LARGE SCALE GENOMIC DNA]</scope>
    <source>
        <strain evidence="4 5">SB9</strain>
    </source>
</reference>
<evidence type="ECO:0000313" key="4">
    <source>
        <dbReference type="EMBL" id="KTG10878.1"/>
    </source>
</evidence>
<dbReference type="PANTHER" id="PTHR43877:SF2">
    <property type="entry name" value="AMINOALKYLPHOSPHONATE N-ACETYLTRANSFERASE-RELATED"/>
    <property type="match status" value="1"/>
</dbReference>
<evidence type="ECO:0000256" key="1">
    <source>
        <dbReference type="ARBA" id="ARBA00022679"/>
    </source>
</evidence>
<dbReference type="SUPFAM" id="SSF55729">
    <property type="entry name" value="Acyl-CoA N-acyltransferases (Nat)"/>
    <property type="match status" value="1"/>
</dbReference>